<evidence type="ECO:0000256" key="3">
    <source>
        <dbReference type="ARBA" id="ARBA00009897"/>
    </source>
</evidence>
<evidence type="ECO:0000256" key="1">
    <source>
        <dbReference type="ARBA" id="ARBA00001946"/>
    </source>
</evidence>
<evidence type="ECO:0000313" key="13">
    <source>
        <dbReference type="Proteomes" id="UP000249590"/>
    </source>
</evidence>
<dbReference type="InterPro" id="IPR008147">
    <property type="entry name" value="Gln_synt_N"/>
</dbReference>
<dbReference type="Gene3D" id="3.30.590.10">
    <property type="entry name" value="Glutamine synthetase/guanido kinase, catalytic domain"/>
    <property type="match status" value="1"/>
</dbReference>
<keyword evidence="7" id="KW-0535">Nitrogen fixation</keyword>
<keyword evidence="5" id="KW-0547">Nucleotide-binding</keyword>
<evidence type="ECO:0000259" key="11">
    <source>
        <dbReference type="PROSITE" id="PS51987"/>
    </source>
</evidence>
<dbReference type="PROSITE" id="PS51987">
    <property type="entry name" value="GS_CATALYTIC"/>
    <property type="match status" value="1"/>
</dbReference>
<feature type="domain" description="GS catalytic" evidence="11">
    <location>
        <begin position="121"/>
        <end position="455"/>
    </location>
</feature>
<dbReference type="GO" id="GO:0006576">
    <property type="term" value="P:biogenic amine metabolic process"/>
    <property type="evidence" value="ECO:0007669"/>
    <property type="project" value="UniProtKB-ARBA"/>
</dbReference>
<organism evidence="12 13">
    <name type="scientific">Acuticoccus sediminis</name>
    <dbReference type="NCBI Taxonomy" id="2184697"/>
    <lineage>
        <taxon>Bacteria</taxon>
        <taxon>Pseudomonadati</taxon>
        <taxon>Pseudomonadota</taxon>
        <taxon>Alphaproteobacteria</taxon>
        <taxon>Hyphomicrobiales</taxon>
        <taxon>Amorphaceae</taxon>
        <taxon>Acuticoccus</taxon>
    </lineage>
</organism>
<dbReference type="Gene3D" id="3.10.20.70">
    <property type="entry name" value="Glutamine synthetase, N-terminal domain"/>
    <property type="match status" value="1"/>
</dbReference>
<dbReference type="GO" id="GO:0005524">
    <property type="term" value="F:ATP binding"/>
    <property type="evidence" value="ECO:0007669"/>
    <property type="project" value="UniProtKB-KW"/>
</dbReference>
<evidence type="ECO:0000256" key="6">
    <source>
        <dbReference type="ARBA" id="ARBA00022840"/>
    </source>
</evidence>
<dbReference type="AlphaFoldDB" id="A0A8B2NYV7"/>
<dbReference type="RefSeq" id="WP_111342977.1">
    <property type="nucleotide sequence ID" value="NZ_QHHQ01000001.1"/>
</dbReference>
<evidence type="ECO:0000256" key="8">
    <source>
        <dbReference type="PROSITE-ProRule" id="PRU01330"/>
    </source>
</evidence>
<keyword evidence="4" id="KW-0436">Ligase</keyword>
<dbReference type="InterPro" id="IPR014746">
    <property type="entry name" value="Gln_synth/guanido_kin_cat_dom"/>
</dbReference>
<protein>
    <submittedName>
        <fullName evidence="12">Glutamine synthetase</fullName>
    </submittedName>
</protein>
<evidence type="ECO:0000256" key="9">
    <source>
        <dbReference type="RuleBase" id="RU000384"/>
    </source>
</evidence>
<evidence type="ECO:0000259" key="10">
    <source>
        <dbReference type="PROSITE" id="PS51986"/>
    </source>
</evidence>
<evidence type="ECO:0000256" key="2">
    <source>
        <dbReference type="ARBA" id="ARBA00003117"/>
    </source>
</evidence>
<evidence type="ECO:0000256" key="7">
    <source>
        <dbReference type="ARBA" id="ARBA00023231"/>
    </source>
</evidence>
<dbReference type="FunFam" id="3.30.590.10:FF:000005">
    <property type="entry name" value="Probable glutamine synthetase"/>
    <property type="match status" value="1"/>
</dbReference>
<dbReference type="PANTHER" id="PTHR43785:SF12">
    <property type="entry name" value="TYPE-1 GLUTAMINE SYNTHETASE 2"/>
    <property type="match status" value="1"/>
</dbReference>
<keyword evidence="13" id="KW-1185">Reference proteome</keyword>
<dbReference type="GO" id="GO:0006542">
    <property type="term" value="P:glutamine biosynthetic process"/>
    <property type="evidence" value="ECO:0007669"/>
    <property type="project" value="InterPro"/>
</dbReference>
<dbReference type="PANTHER" id="PTHR43785">
    <property type="entry name" value="GAMMA-GLUTAMYLPUTRESCINE SYNTHETASE"/>
    <property type="match status" value="1"/>
</dbReference>
<reference evidence="12 13" key="1">
    <citation type="submission" date="2018-05" db="EMBL/GenBank/DDBJ databases">
        <title>Acuticoccus sediminis sp. nov., isolated from deep-sea sediment of Indian Ocean.</title>
        <authorList>
            <person name="Liu X."/>
            <person name="Lai Q."/>
            <person name="Du Y."/>
            <person name="Sun F."/>
            <person name="Zhang X."/>
            <person name="Wang S."/>
            <person name="Shao Z."/>
        </authorList>
    </citation>
    <scope>NUCLEOTIDE SEQUENCE [LARGE SCALE GENOMIC DNA]</scope>
    <source>
        <strain evidence="12 13">PTG4-2</strain>
    </source>
</reference>
<accession>A0A8B2NYV7</accession>
<evidence type="ECO:0000256" key="5">
    <source>
        <dbReference type="ARBA" id="ARBA00022741"/>
    </source>
</evidence>
<dbReference type="GO" id="GO:0042402">
    <property type="term" value="P:biogenic amine catabolic process"/>
    <property type="evidence" value="ECO:0007669"/>
    <property type="project" value="UniProtKB-ARBA"/>
</dbReference>
<dbReference type="InterPro" id="IPR008146">
    <property type="entry name" value="Gln_synth_cat_dom"/>
</dbReference>
<evidence type="ECO:0000256" key="4">
    <source>
        <dbReference type="ARBA" id="ARBA00022598"/>
    </source>
</evidence>
<dbReference type="InterPro" id="IPR036651">
    <property type="entry name" value="Gln_synt_N_sf"/>
</dbReference>
<dbReference type="PROSITE" id="PS51986">
    <property type="entry name" value="GS_BETA_GRASP"/>
    <property type="match status" value="1"/>
</dbReference>
<dbReference type="SMART" id="SM01230">
    <property type="entry name" value="Gln-synt_C"/>
    <property type="match status" value="1"/>
</dbReference>
<comment type="function">
    <text evidence="2">Catalyzes the ATP-dependent biosynthesis of glutamine from glutamate and ammonia.</text>
</comment>
<comment type="cofactor">
    <cofactor evidence="1">
        <name>Mg(2+)</name>
        <dbReference type="ChEBI" id="CHEBI:18420"/>
    </cofactor>
</comment>
<evidence type="ECO:0000313" key="12">
    <source>
        <dbReference type="EMBL" id="RAI03910.1"/>
    </source>
</evidence>
<dbReference type="GO" id="GO:0004356">
    <property type="term" value="F:glutamine synthetase activity"/>
    <property type="evidence" value="ECO:0007669"/>
    <property type="project" value="InterPro"/>
</dbReference>
<comment type="caution">
    <text evidence="12">The sequence shown here is derived from an EMBL/GenBank/DDBJ whole genome shotgun (WGS) entry which is preliminary data.</text>
</comment>
<dbReference type="SUPFAM" id="SSF55931">
    <property type="entry name" value="Glutamine synthetase/guanido kinase"/>
    <property type="match status" value="1"/>
</dbReference>
<dbReference type="SUPFAM" id="SSF54368">
    <property type="entry name" value="Glutamine synthetase, N-terminal domain"/>
    <property type="match status" value="1"/>
</dbReference>
<name>A0A8B2NYV7_9HYPH</name>
<dbReference type="Pfam" id="PF00120">
    <property type="entry name" value="Gln-synt_C"/>
    <property type="match status" value="1"/>
</dbReference>
<keyword evidence="6" id="KW-0067">ATP-binding</keyword>
<feature type="domain" description="GS beta-grasp" evidence="10">
    <location>
        <begin position="17"/>
        <end position="113"/>
    </location>
</feature>
<dbReference type="Proteomes" id="UP000249590">
    <property type="component" value="Unassembled WGS sequence"/>
</dbReference>
<comment type="similarity">
    <text evidence="3 8 9">Belongs to the glutamine synthetase family.</text>
</comment>
<gene>
    <name evidence="12" type="ORF">DLJ53_05415</name>
</gene>
<proteinExistence type="inferred from homology"/>
<dbReference type="EMBL" id="QHHQ01000001">
    <property type="protein sequence ID" value="RAI03910.1"/>
    <property type="molecule type" value="Genomic_DNA"/>
</dbReference>
<dbReference type="OrthoDB" id="9807095at2"/>
<sequence>MPAHLTLETLKADVAAGTIDTVLTCVIDMQGRLMGKRFHAAHFVDHVAEGETHGCDYLLATDLEMYTVPGYTFSSWQKGYGDYVHKPDLSTLRRVPWLPATAMVICDILDHHTHEPVPHAPRTVLKRQIERARAAGFDPMMATELEFFMFEAAYDTLRDGRYTDLRTRNRYNIDYAIFGTTKEEDVMRAIRNGLHDAGVPVECTKGEAEVGQEEINVRYADALATADHHAIVKNACKEIAHAHGRSITFMAKYATDKAGSSAHVHQSLMGADGPAFHDPAGEHGMSATMRSYLAGLLAHSTEITAFLAPYVNSYKRFTEGLFAPTKSVWSTDNRTAGFRVCGAGTKGVRVECRIGGADLNPYLALAAQLAAGLAGIEKGMELEPESRGDVYQAGNVTEVPRTLRLAADALDGSAMLRAAMGEAVVDHYVRAARWEIEVLDRTVTDWDLMRGFELA</sequence>